<dbReference type="CDD" id="cd03396">
    <property type="entry name" value="PAP2_like_6"/>
    <property type="match status" value="1"/>
</dbReference>
<keyword evidence="4" id="KW-1185">Reference proteome</keyword>
<evidence type="ECO:0000313" key="4">
    <source>
        <dbReference type="Proteomes" id="UP001431235"/>
    </source>
</evidence>
<dbReference type="EMBL" id="JAIKTS010000001">
    <property type="protein sequence ID" value="MCL7714374.1"/>
    <property type="molecule type" value="Genomic_DNA"/>
</dbReference>
<feature type="transmembrane region" description="Helical" evidence="1">
    <location>
        <begin position="181"/>
        <end position="204"/>
    </location>
</feature>
<comment type="caution">
    <text evidence="3">The sequence shown here is derived from an EMBL/GenBank/DDBJ whole genome shotgun (WGS) entry which is preliminary data.</text>
</comment>
<keyword evidence="1" id="KW-0812">Transmembrane</keyword>
<dbReference type="InterPro" id="IPR000326">
    <property type="entry name" value="PAP2/HPO"/>
</dbReference>
<organism evidence="3 4">
    <name type="scientific">Stenotrophomonas mori</name>
    <dbReference type="NCBI Taxonomy" id="2871096"/>
    <lineage>
        <taxon>Bacteria</taxon>
        <taxon>Pseudomonadati</taxon>
        <taxon>Pseudomonadota</taxon>
        <taxon>Gammaproteobacteria</taxon>
        <taxon>Lysobacterales</taxon>
        <taxon>Lysobacteraceae</taxon>
        <taxon>Stenotrophomonas</taxon>
    </lineage>
</organism>
<dbReference type="Pfam" id="PF01569">
    <property type="entry name" value="PAP2"/>
    <property type="match status" value="1"/>
</dbReference>
<keyword evidence="1" id="KW-1133">Transmembrane helix</keyword>
<accession>A0ABT0SGC3</accession>
<feature type="transmembrane region" description="Helical" evidence="1">
    <location>
        <begin position="40"/>
        <end position="57"/>
    </location>
</feature>
<name>A0ABT0SGC3_9GAMM</name>
<evidence type="ECO:0000313" key="3">
    <source>
        <dbReference type="EMBL" id="MCL7714374.1"/>
    </source>
</evidence>
<dbReference type="SUPFAM" id="SSF48317">
    <property type="entry name" value="Acid phosphatase/Vanadium-dependent haloperoxidase"/>
    <property type="match status" value="1"/>
</dbReference>
<sequence length="211" mass="22617">MAGNGDQWLADLLYRGQGGRWALKDAWWTSQLIHRGGKNLSVLASLLVLLALLRACLDPRWRALRAPLLYLLLAVGLATGGVALLKPLTGLDCPWDLQRYGGGRPFVGLFQPRPATLGAAACFPAGHASAGYAWVALYFFALQARPRWRGRALGVALATGLVFGIAQQLRGAHFLSHDVATLALCWSTAVLLYLPLVVPAPAVAPTMEEPA</sequence>
<feature type="transmembrane region" description="Helical" evidence="1">
    <location>
        <begin position="117"/>
        <end position="140"/>
    </location>
</feature>
<proteinExistence type="predicted"/>
<evidence type="ECO:0000259" key="2">
    <source>
        <dbReference type="Pfam" id="PF01569"/>
    </source>
</evidence>
<reference evidence="3 4" key="1">
    <citation type="submission" date="2021-08" db="EMBL/GenBank/DDBJ databases">
        <title>Novel members of of the genus Stenotrophomonas from differernt environment.</title>
        <authorList>
            <person name="Deng Y."/>
        </authorList>
    </citation>
    <scope>NUCLEOTIDE SEQUENCE [LARGE SCALE GENOMIC DNA]</scope>
    <source>
        <strain evidence="3 4">CPCC 101365</strain>
    </source>
</reference>
<dbReference type="Proteomes" id="UP001431235">
    <property type="component" value="Unassembled WGS sequence"/>
</dbReference>
<feature type="domain" description="Phosphatidic acid phosphatase type 2/haloperoxidase" evidence="2">
    <location>
        <begin position="68"/>
        <end position="193"/>
    </location>
</feature>
<dbReference type="InterPro" id="IPR036938">
    <property type="entry name" value="PAP2/HPO_sf"/>
</dbReference>
<protein>
    <submittedName>
        <fullName evidence="3">Phosphatase PAP2 family protein</fullName>
    </submittedName>
</protein>
<gene>
    <name evidence="3" type="ORF">K5L01_06880</name>
</gene>
<feature type="transmembrane region" description="Helical" evidence="1">
    <location>
        <begin position="69"/>
        <end position="88"/>
    </location>
</feature>
<feature type="transmembrane region" description="Helical" evidence="1">
    <location>
        <begin position="152"/>
        <end position="169"/>
    </location>
</feature>
<evidence type="ECO:0000256" key="1">
    <source>
        <dbReference type="SAM" id="Phobius"/>
    </source>
</evidence>
<keyword evidence="1" id="KW-0472">Membrane</keyword>